<dbReference type="EMBL" id="CP022423">
    <property type="protein sequence ID" value="ASM76649.1"/>
    <property type="molecule type" value="Genomic_DNA"/>
</dbReference>
<dbReference type="OrthoDB" id="9782387at2"/>
<keyword evidence="5" id="KW-0411">Iron-sulfur</keyword>
<dbReference type="AlphaFoldDB" id="A0A221KCF1"/>
<keyword evidence="3" id="KW-0479">Metal-binding</keyword>
<sequence>MNIALNKAHFPVTVLGPGRRIGLWLQGCSVGCPGCVSQDTWATDAGHRVPLAEVLAWCRQVTHGQAWDGVTISGGEPFDQPEALGALLDGLHRWRHERHLDFDILCYSGHPLARLQRDHAALLARLDALIPEPYVDKQPMTHLWRGSANQPLVCWSERGRRRYAAHMDAPADAQGKRLQVGISGQRVWWVGLPARGDLQALEALCEQRGLTFAATSWRGGCPPGV</sequence>
<organism evidence="6 7">
    <name type="scientific">Vitreoscilla filiformis</name>
    <dbReference type="NCBI Taxonomy" id="63"/>
    <lineage>
        <taxon>Bacteria</taxon>
        <taxon>Pseudomonadati</taxon>
        <taxon>Pseudomonadota</taxon>
        <taxon>Betaproteobacteria</taxon>
        <taxon>Neisseriales</taxon>
        <taxon>Neisseriaceae</taxon>
        <taxon>Vitreoscilla</taxon>
    </lineage>
</organism>
<evidence type="ECO:0000256" key="5">
    <source>
        <dbReference type="ARBA" id="ARBA00023014"/>
    </source>
</evidence>
<dbReference type="Proteomes" id="UP000199729">
    <property type="component" value="Chromosome"/>
</dbReference>
<dbReference type="SUPFAM" id="SSF102114">
    <property type="entry name" value="Radical SAM enzymes"/>
    <property type="match status" value="1"/>
</dbReference>
<evidence type="ECO:0000313" key="6">
    <source>
        <dbReference type="EMBL" id="ASM76649.1"/>
    </source>
</evidence>
<dbReference type="GO" id="GO:0051536">
    <property type="term" value="F:iron-sulfur cluster binding"/>
    <property type="evidence" value="ECO:0007669"/>
    <property type="project" value="UniProtKB-KW"/>
</dbReference>
<dbReference type="InterPro" id="IPR007197">
    <property type="entry name" value="rSAM"/>
</dbReference>
<accession>A0A221KCF1</accession>
<dbReference type="GO" id="GO:0046872">
    <property type="term" value="F:metal ion binding"/>
    <property type="evidence" value="ECO:0007669"/>
    <property type="project" value="UniProtKB-KW"/>
</dbReference>
<dbReference type="InterPro" id="IPR013785">
    <property type="entry name" value="Aldolase_TIM"/>
</dbReference>
<dbReference type="Pfam" id="PF13353">
    <property type="entry name" value="Fer4_12"/>
    <property type="match status" value="1"/>
</dbReference>
<dbReference type="Gene3D" id="3.20.20.70">
    <property type="entry name" value="Aldolase class I"/>
    <property type="match status" value="1"/>
</dbReference>
<protein>
    <submittedName>
        <fullName evidence="6">Radical activating enzyme</fullName>
    </submittedName>
</protein>
<dbReference type="InterPro" id="IPR058240">
    <property type="entry name" value="rSAM_sf"/>
</dbReference>
<dbReference type="SFLD" id="SFLDS00029">
    <property type="entry name" value="Radical_SAM"/>
    <property type="match status" value="1"/>
</dbReference>
<keyword evidence="4" id="KW-0408">Iron</keyword>
<dbReference type="GO" id="GO:0003824">
    <property type="term" value="F:catalytic activity"/>
    <property type="evidence" value="ECO:0007669"/>
    <property type="project" value="InterPro"/>
</dbReference>
<keyword evidence="7" id="KW-1185">Reference proteome</keyword>
<proteinExistence type="predicted"/>
<dbReference type="KEGG" id="vff:VITFI_CDS0871"/>
<comment type="cofactor">
    <cofactor evidence="1">
        <name>[4Fe-4S] cluster</name>
        <dbReference type="ChEBI" id="CHEBI:49883"/>
    </cofactor>
</comment>
<name>A0A221KCF1_VITFI</name>
<evidence type="ECO:0000256" key="4">
    <source>
        <dbReference type="ARBA" id="ARBA00023004"/>
    </source>
</evidence>
<gene>
    <name evidence="6" type="ORF">VITFI_CDS0871</name>
</gene>
<evidence type="ECO:0000256" key="2">
    <source>
        <dbReference type="ARBA" id="ARBA00022691"/>
    </source>
</evidence>
<dbReference type="RefSeq" id="WP_089415949.1">
    <property type="nucleotide sequence ID" value="NZ_CP022423.1"/>
</dbReference>
<evidence type="ECO:0000256" key="1">
    <source>
        <dbReference type="ARBA" id="ARBA00001966"/>
    </source>
</evidence>
<keyword evidence="2" id="KW-0949">S-adenosyl-L-methionine</keyword>
<reference evidence="6 7" key="1">
    <citation type="submission" date="2017-07" db="EMBL/GenBank/DDBJ databases">
        <title>Complete Genome Sequence of the cosmetic ferment Vitreoscilla filiformis (ATCC15551).</title>
        <authorList>
            <person name="Contreras S."/>
            <person name="Sagory-Zalkind P."/>
            <person name="Blanquart H."/>
            <person name="Iltis A."/>
            <person name="Morand S.C."/>
        </authorList>
    </citation>
    <scope>NUCLEOTIDE SEQUENCE [LARGE SCALE GENOMIC DNA]</scope>
    <source>
        <strain evidence="6 7">ATCC 15551</strain>
    </source>
</reference>
<evidence type="ECO:0000256" key="3">
    <source>
        <dbReference type="ARBA" id="ARBA00022723"/>
    </source>
</evidence>
<evidence type="ECO:0000313" key="7">
    <source>
        <dbReference type="Proteomes" id="UP000199729"/>
    </source>
</evidence>